<feature type="region of interest" description="Disordered" evidence="1">
    <location>
        <begin position="26"/>
        <end position="67"/>
    </location>
</feature>
<dbReference type="Proteomes" id="UP001374803">
    <property type="component" value="Chromosome"/>
</dbReference>
<feature type="chain" id="PRO_5047550556" evidence="2">
    <location>
        <begin position="22"/>
        <end position="479"/>
    </location>
</feature>
<name>A0ABZ2L174_9BACT</name>
<proteinExistence type="predicted"/>
<feature type="compositionally biased region" description="Basic and acidic residues" evidence="1">
    <location>
        <begin position="47"/>
        <end position="57"/>
    </location>
</feature>
<dbReference type="PROSITE" id="PS51257">
    <property type="entry name" value="PROKAR_LIPOPROTEIN"/>
    <property type="match status" value="1"/>
</dbReference>
<dbReference type="RefSeq" id="WP_394834316.1">
    <property type="nucleotide sequence ID" value="NZ_CP089929.1"/>
</dbReference>
<keyword evidence="4" id="KW-1185">Reference proteome</keyword>
<accession>A0ABZ2L174</accession>
<gene>
    <name evidence="3" type="ORF">LVJ94_48235</name>
</gene>
<evidence type="ECO:0000313" key="4">
    <source>
        <dbReference type="Proteomes" id="UP001374803"/>
    </source>
</evidence>
<reference evidence="3" key="1">
    <citation type="submission" date="2021-12" db="EMBL/GenBank/DDBJ databases">
        <title>Discovery of the Pendulisporaceae a myxobacterial family with distinct sporulation behavior and unique specialized metabolism.</title>
        <authorList>
            <person name="Garcia R."/>
            <person name="Popoff A."/>
            <person name="Bader C.D."/>
            <person name="Loehr J."/>
            <person name="Walesch S."/>
            <person name="Walt C."/>
            <person name="Boldt J."/>
            <person name="Bunk B."/>
            <person name="Haeckl F.J.F.P.J."/>
            <person name="Gunesch A.P."/>
            <person name="Birkelbach J."/>
            <person name="Nuebel U."/>
            <person name="Pietschmann T."/>
            <person name="Bach T."/>
            <person name="Mueller R."/>
        </authorList>
    </citation>
    <scope>NUCLEOTIDE SEQUENCE</scope>
    <source>
        <strain evidence="3">MSr11367</strain>
    </source>
</reference>
<sequence length="479" mass="50638">MLSRCARRVLVAMSLVPVALGGCDDDANVDRRIPDGGPLDASPDAWPDAHPDARSDADPDASTVSQLDRERDPVVFTGAEAAPLLGKRPASLVAFAYGAEGWRQIPLQVDERVQADLGKISGNSNANGVTVNVYADPATSVGADVDLDVDADDEIVLMASDTGARAMVTQPPAGTVDGSGVEVTVRDALNEARTRYAYLFVHDGSLDSAAGKKYATYAFARDSSTVTTEVYAQHFLGRWISDELRIKAGTGVDILDRNKTYFAPGQGCGENEESFNSCGGPFLANKDGAVRAIRAYMGACSGAHTERDHVFYAARADIRTILRVHAIPSIIDAIGYSPDAKGMMYFSNRLPSGDAIDGIPAASAPQGKPEWELVTGPQGSVSWSLAIDTDLPNPVESYYDDNASHNECTGSGHAYGLSGTYVSQQLPCTDPVTCKSSARRLSGTRIAYFGAPGWTASDAAKLDALAKRPLTATCASITF</sequence>
<protein>
    <submittedName>
        <fullName evidence="3">Uncharacterized protein</fullName>
    </submittedName>
</protein>
<dbReference type="EMBL" id="CP089983">
    <property type="protein sequence ID" value="WXB04672.1"/>
    <property type="molecule type" value="Genomic_DNA"/>
</dbReference>
<feature type="signal peptide" evidence="2">
    <location>
        <begin position="1"/>
        <end position="21"/>
    </location>
</feature>
<evidence type="ECO:0000256" key="1">
    <source>
        <dbReference type="SAM" id="MobiDB-lite"/>
    </source>
</evidence>
<keyword evidence="2" id="KW-0732">Signal</keyword>
<organism evidence="3 4">
    <name type="scientific">Pendulispora rubella</name>
    <dbReference type="NCBI Taxonomy" id="2741070"/>
    <lineage>
        <taxon>Bacteria</taxon>
        <taxon>Pseudomonadati</taxon>
        <taxon>Myxococcota</taxon>
        <taxon>Myxococcia</taxon>
        <taxon>Myxococcales</taxon>
        <taxon>Sorangiineae</taxon>
        <taxon>Pendulisporaceae</taxon>
        <taxon>Pendulispora</taxon>
    </lineage>
</organism>
<evidence type="ECO:0000256" key="2">
    <source>
        <dbReference type="SAM" id="SignalP"/>
    </source>
</evidence>
<evidence type="ECO:0000313" key="3">
    <source>
        <dbReference type="EMBL" id="WXB04672.1"/>
    </source>
</evidence>